<evidence type="ECO:0000313" key="2">
    <source>
        <dbReference type="Proteomes" id="UP000531561"/>
    </source>
</evidence>
<name>A0A8H6ATU1_9HELO</name>
<comment type="caution">
    <text evidence="1">The sequence shown here is derived from an EMBL/GenBank/DDBJ whole genome shotgun (WGS) entry which is preliminary data.</text>
</comment>
<dbReference type="GeneID" id="59259184"/>
<keyword evidence="2" id="KW-1185">Reference proteome</keyword>
<dbReference type="RefSeq" id="XP_037192587.1">
    <property type="nucleotide sequence ID" value="XM_037335492.1"/>
</dbReference>
<organism evidence="1 2">
    <name type="scientific">Botrytis fragariae</name>
    <dbReference type="NCBI Taxonomy" id="1964551"/>
    <lineage>
        <taxon>Eukaryota</taxon>
        <taxon>Fungi</taxon>
        <taxon>Dikarya</taxon>
        <taxon>Ascomycota</taxon>
        <taxon>Pezizomycotina</taxon>
        <taxon>Leotiomycetes</taxon>
        <taxon>Helotiales</taxon>
        <taxon>Sclerotiniaceae</taxon>
        <taxon>Botrytis</taxon>
    </lineage>
</organism>
<proteinExistence type="predicted"/>
<accession>A0A8H6ATU1</accession>
<gene>
    <name evidence="1" type="ORF">Bfra_005105</name>
</gene>
<dbReference type="Proteomes" id="UP000531561">
    <property type="component" value="Unassembled WGS sequence"/>
</dbReference>
<sequence>MLDAQAPTGHCLCICIHIAVIYNLSMVIESTLFPVWDRGIETVSKREISTALSTRQTKALSACQHLAIRKIPKKKIRKIAVFSHHSNQE</sequence>
<reference evidence="1 2" key="1">
    <citation type="journal article" date="2020" name="Phytopathology">
        <title>A high-quality genome resource of Botrytis fragariae, a new and rapidly spreading fungal pathogen causing strawberry gray mold in the U.S.A.</title>
        <authorList>
            <person name="Wu Y."/>
            <person name="Saski C.A."/>
            <person name="Schnabel G."/>
            <person name="Xiao S."/>
            <person name="Hu M."/>
        </authorList>
    </citation>
    <scope>NUCLEOTIDE SEQUENCE [LARGE SCALE GENOMIC DNA]</scope>
    <source>
        <strain evidence="1 2">BVB16</strain>
    </source>
</reference>
<dbReference type="EMBL" id="JABFCT010000008">
    <property type="protein sequence ID" value="KAF5873641.1"/>
    <property type="molecule type" value="Genomic_DNA"/>
</dbReference>
<dbReference type="AlphaFoldDB" id="A0A8H6ATU1"/>
<protein>
    <submittedName>
        <fullName evidence="1">Uncharacterized protein</fullName>
    </submittedName>
</protein>
<evidence type="ECO:0000313" key="1">
    <source>
        <dbReference type="EMBL" id="KAF5873641.1"/>
    </source>
</evidence>
<dbReference type="OrthoDB" id="10543535at2759"/>